<evidence type="ECO:0000313" key="2">
    <source>
        <dbReference type="Proteomes" id="UP000078428"/>
    </source>
</evidence>
<dbReference type="InterPro" id="IPR042206">
    <property type="entry name" value="CRISPR-assoc_Cas1_C"/>
</dbReference>
<evidence type="ECO:0000313" key="1">
    <source>
        <dbReference type="EMBL" id="OAN45793.1"/>
    </source>
</evidence>
<gene>
    <name evidence="1" type="ORF">A6A04_20855</name>
</gene>
<dbReference type="Proteomes" id="UP000078428">
    <property type="component" value="Unassembled WGS sequence"/>
</dbReference>
<dbReference type="EMBL" id="LWQT01000097">
    <property type="protein sequence ID" value="OAN45793.1"/>
    <property type="molecule type" value="Genomic_DNA"/>
</dbReference>
<reference evidence="1 2" key="1">
    <citation type="submission" date="2016-04" db="EMBL/GenBank/DDBJ databases">
        <title>Draft genome sequence of freshwater magnetotactic bacteria Magnetospirillum marisnigri SP-1 and Magnetospirillum moscoviense BB-1.</title>
        <authorList>
            <person name="Koziaeva V."/>
            <person name="Dziuba M.V."/>
            <person name="Ivanov T.M."/>
            <person name="Kuznetsov B."/>
            <person name="Grouzdev D.S."/>
        </authorList>
    </citation>
    <scope>NUCLEOTIDE SEQUENCE [LARGE SCALE GENOMIC DNA]</scope>
    <source>
        <strain evidence="1 2">SP-1</strain>
    </source>
</reference>
<comment type="caution">
    <text evidence="1">The sequence shown here is derived from an EMBL/GenBank/DDBJ whole genome shotgun (WGS) entry which is preliminary data.</text>
</comment>
<keyword evidence="2" id="KW-1185">Reference proteome</keyword>
<accession>A0A178MB55</accession>
<organism evidence="1 2">
    <name type="scientific">Paramagnetospirillum marisnigri</name>
    <dbReference type="NCBI Taxonomy" id="1285242"/>
    <lineage>
        <taxon>Bacteria</taxon>
        <taxon>Pseudomonadati</taxon>
        <taxon>Pseudomonadota</taxon>
        <taxon>Alphaproteobacteria</taxon>
        <taxon>Rhodospirillales</taxon>
        <taxon>Magnetospirillaceae</taxon>
        <taxon>Paramagnetospirillum</taxon>
    </lineage>
</organism>
<proteinExistence type="predicted"/>
<protein>
    <submittedName>
        <fullName evidence="1">Uncharacterized protein</fullName>
    </submittedName>
</protein>
<sequence>MCLVDDLMEPFRPLVDLLVVRLNESGVSTLDKEAKRALVAVTAFDLNTSAGVTPLANSLERLAQSLATSLEDAKPSLDLPLVPSPLDLSSIGR</sequence>
<dbReference type="STRING" id="1285242.A6A04_20855"/>
<dbReference type="Gene3D" id="1.20.120.920">
    <property type="entry name" value="CRISPR-associated endonuclease Cas1, C-terminal domain"/>
    <property type="match status" value="1"/>
</dbReference>
<name>A0A178MB55_9PROT</name>
<dbReference type="AlphaFoldDB" id="A0A178MB55"/>